<name>A0A0F9QN85_9ZZZZ</name>
<protein>
    <submittedName>
        <fullName evidence="1">Uncharacterized protein</fullName>
    </submittedName>
</protein>
<sequence>MENEITCRRVVEILKKLPEKKFRITELAPQLINEKGLVDVAKAIDRQPELNTAILEVQNYIREVKGLYRVVLSLGLGKEFISDELGVEDEPFIGDEE</sequence>
<accession>A0A0F9QN85</accession>
<proteinExistence type="predicted"/>
<comment type="caution">
    <text evidence="1">The sequence shown here is derived from an EMBL/GenBank/DDBJ whole genome shotgun (WGS) entry which is preliminary data.</text>
</comment>
<evidence type="ECO:0000313" key="1">
    <source>
        <dbReference type="EMBL" id="KKN14591.1"/>
    </source>
</evidence>
<gene>
    <name evidence="1" type="ORF">LCGC14_0994520</name>
</gene>
<dbReference type="AlphaFoldDB" id="A0A0F9QN85"/>
<dbReference type="EMBL" id="LAZR01003801">
    <property type="protein sequence ID" value="KKN14591.1"/>
    <property type="molecule type" value="Genomic_DNA"/>
</dbReference>
<organism evidence="1">
    <name type="scientific">marine sediment metagenome</name>
    <dbReference type="NCBI Taxonomy" id="412755"/>
    <lineage>
        <taxon>unclassified sequences</taxon>
        <taxon>metagenomes</taxon>
        <taxon>ecological metagenomes</taxon>
    </lineage>
</organism>
<reference evidence="1" key="1">
    <citation type="journal article" date="2015" name="Nature">
        <title>Complex archaea that bridge the gap between prokaryotes and eukaryotes.</title>
        <authorList>
            <person name="Spang A."/>
            <person name="Saw J.H."/>
            <person name="Jorgensen S.L."/>
            <person name="Zaremba-Niedzwiedzka K."/>
            <person name="Martijn J."/>
            <person name="Lind A.E."/>
            <person name="van Eijk R."/>
            <person name="Schleper C."/>
            <person name="Guy L."/>
            <person name="Ettema T.J."/>
        </authorList>
    </citation>
    <scope>NUCLEOTIDE SEQUENCE</scope>
</reference>